<feature type="transmembrane region" description="Helical" evidence="1">
    <location>
        <begin position="254"/>
        <end position="271"/>
    </location>
</feature>
<keyword evidence="1" id="KW-0812">Transmembrane</keyword>
<keyword evidence="3" id="KW-1185">Reference proteome</keyword>
<dbReference type="RefSeq" id="XP_003723847.2">
    <property type="nucleotide sequence ID" value="XM_003723799.3"/>
</dbReference>
<feature type="transmembrane region" description="Helical" evidence="1">
    <location>
        <begin position="224"/>
        <end position="242"/>
    </location>
</feature>
<organism evidence="2 3">
    <name type="scientific">Strongylocentrotus purpuratus</name>
    <name type="common">Purple sea urchin</name>
    <dbReference type="NCBI Taxonomy" id="7668"/>
    <lineage>
        <taxon>Eukaryota</taxon>
        <taxon>Metazoa</taxon>
        <taxon>Echinodermata</taxon>
        <taxon>Eleutherozoa</taxon>
        <taxon>Echinozoa</taxon>
        <taxon>Echinoidea</taxon>
        <taxon>Euechinoidea</taxon>
        <taxon>Echinacea</taxon>
        <taxon>Camarodonta</taxon>
        <taxon>Echinidea</taxon>
        <taxon>Strongylocentrotidae</taxon>
        <taxon>Strongylocentrotus</taxon>
    </lineage>
</organism>
<dbReference type="GeneID" id="100891416"/>
<reference evidence="2" key="2">
    <citation type="submission" date="2021-01" db="UniProtKB">
        <authorList>
            <consortium name="EnsemblMetazoa"/>
        </authorList>
    </citation>
    <scope>IDENTIFICATION</scope>
</reference>
<protein>
    <submittedName>
        <fullName evidence="2">Uncharacterized protein</fullName>
    </submittedName>
</protein>
<sequence length="342" mass="39029">MMEKPQSMPRQVTIGICTSSMRPSIKALITKASGLTNVTVRFIELPYNDLDSFRLPCAGLDGVIICHSIQNRRFAITNVMDALYDKFLPHVKQQLGKGNVCVVAHDFPWPMKSTGSSKDHAKIKESHMVNFRDNQPTTFECCGLAMIGGKLDHQVDMDKEDWTQLEAFVRRCQQPKKKVINVFGFAIDLSDPRIIGLLISAIVALIFLLPFAKRFLYRSLEVVAYHAVLFLHVPFICRVYHIRGKSHPVLKRKHTGIILALSILILIYVVVRLHRAGGVVAFLFPLVPFIGLVYQRRMKGTRGPRILGFSTFQWSKPPEWKFPYRFWRHFINAGTSYVISLF</sequence>
<evidence type="ECO:0000313" key="2">
    <source>
        <dbReference type="EnsemblMetazoa" id="XP_003723847"/>
    </source>
</evidence>
<feature type="transmembrane region" description="Helical" evidence="1">
    <location>
        <begin position="194"/>
        <end position="212"/>
    </location>
</feature>
<dbReference type="Proteomes" id="UP000007110">
    <property type="component" value="Unassembled WGS sequence"/>
</dbReference>
<dbReference type="InParanoid" id="A0A7M7LL15"/>
<keyword evidence="1" id="KW-0472">Membrane</keyword>
<evidence type="ECO:0000256" key="1">
    <source>
        <dbReference type="SAM" id="Phobius"/>
    </source>
</evidence>
<dbReference type="OMA" id="RFWRHFI"/>
<keyword evidence="1" id="KW-1133">Transmembrane helix</keyword>
<dbReference type="KEGG" id="spu:100891416"/>
<dbReference type="EnsemblMetazoa" id="XM_003723799">
    <property type="protein sequence ID" value="XP_003723847"/>
    <property type="gene ID" value="LOC100891416"/>
</dbReference>
<reference evidence="3" key="1">
    <citation type="submission" date="2015-02" db="EMBL/GenBank/DDBJ databases">
        <title>Genome sequencing for Strongylocentrotus purpuratus.</title>
        <authorList>
            <person name="Murali S."/>
            <person name="Liu Y."/>
            <person name="Vee V."/>
            <person name="English A."/>
            <person name="Wang M."/>
            <person name="Skinner E."/>
            <person name="Han Y."/>
            <person name="Muzny D.M."/>
            <person name="Worley K.C."/>
            <person name="Gibbs R.A."/>
        </authorList>
    </citation>
    <scope>NUCLEOTIDE SEQUENCE</scope>
</reference>
<feature type="transmembrane region" description="Helical" evidence="1">
    <location>
        <begin position="277"/>
        <end position="295"/>
    </location>
</feature>
<dbReference type="AlphaFoldDB" id="A0A7M7LL15"/>
<proteinExistence type="predicted"/>
<accession>A0A7M7LL15</accession>
<evidence type="ECO:0000313" key="3">
    <source>
        <dbReference type="Proteomes" id="UP000007110"/>
    </source>
</evidence>
<name>A0A7M7LL15_STRPU</name>
<dbReference type="OrthoDB" id="10393445at2759"/>